<name>A0A1Q2GU02_9GAMM</name>
<organism evidence="1 2">
    <name type="scientific">Pseudoalteromonas aliena</name>
    <dbReference type="NCBI Taxonomy" id="247523"/>
    <lineage>
        <taxon>Bacteria</taxon>
        <taxon>Pseudomonadati</taxon>
        <taxon>Pseudomonadota</taxon>
        <taxon>Gammaproteobacteria</taxon>
        <taxon>Alteromonadales</taxon>
        <taxon>Pseudoalteromonadaceae</taxon>
        <taxon>Pseudoalteromonas</taxon>
    </lineage>
</organism>
<sequence length="60" mass="6623">MLRYRLFMGNNHTTQALPCLNTKQSAAKSITKDQHALGSVDLCGLKFVQTRGYLIAARGL</sequence>
<protein>
    <submittedName>
        <fullName evidence="1">Uncharacterized protein</fullName>
    </submittedName>
</protein>
<reference evidence="1 2" key="1">
    <citation type="submission" date="2017-02" db="EMBL/GenBank/DDBJ databases">
        <title>Complete genome sequence of the cold-active Pseudoalteromonas aliena strain EH1 isolated from Arctic seawater.</title>
        <authorList>
            <person name="Kim E."/>
            <person name="Heo E."/>
            <person name="Kim H."/>
            <person name="Kim D."/>
        </authorList>
    </citation>
    <scope>NUCLEOTIDE SEQUENCE [LARGE SCALE GENOMIC DNA]</scope>
    <source>
        <strain evidence="1 2">EH1</strain>
    </source>
</reference>
<dbReference type="KEGG" id="paln:B0W48_01295"/>
<dbReference type="Proteomes" id="UP000188243">
    <property type="component" value="Chromosome"/>
</dbReference>
<evidence type="ECO:0000313" key="2">
    <source>
        <dbReference type="Proteomes" id="UP000188243"/>
    </source>
</evidence>
<proteinExistence type="predicted"/>
<accession>A0A1Q2GU02</accession>
<evidence type="ECO:0000313" key="1">
    <source>
        <dbReference type="EMBL" id="AQP98547.1"/>
    </source>
</evidence>
<gene>
    <name evidence="1" type="ORF">B0W48_01295</name>
</gene>
<dbReference type="AlphaFoldDB" id="A0A1Q2GU02"/>
<dbReference type="EMBL" id="CP019628">
    <property type="protein sequence ID" value="AQP98547.1"/>
    <property type="molecule type" value="Genomic_DNA"/>
</dbReference>